<dbReference type="OrthoDB" id="248923at2759"/>
<keyword evidence="2 4" id="KW-0547">Nucleotide-binding</keyword>
<dbReference type="SMART" id="SM00220">
    <property type="entry name" value="S_TKc"/>
    <property type="match status" value="1"/>
</dbReference>
<reference evidence="6 7" key="1">
    <citation type="submission" date="2016-07" db="EMBL/GenBank/DDBJ databases">
        <title>Pervasive Adenine N6-methylation of Active Genes in Fungi.</title>
        <authorList>
            <consortium name="DOE Joint Genome Institute"/>
            <person name="Mondo S.J."/>
            <person name="Dannebaum R.O."/>
            <person name="Kuo R.C."/>
            <person name="Labutti K."/>
            <person name="Haridas S."/>
            <person name="Kuo A."/>
            <person name="Salamov A."/>
            <person name="Ahrendt S.R."/>
            <person name="Lipzen A."/>
            <person name="Sullivan W."/>
            <person name="Andreopoulos W.B."/>
            <person name="Clum A."/>
            <person name="Lindquist E."/>
            <person name="Daum C."/>
            <person name="Ramamoorthy G.K."/>
            <person name="Gryganskyi A."/>
            <person name="Culley D."/>
            <person name="Magnuson J.K."/>
            <person name="James T.Y."/>
            <person name="O'Malley M.A."/>
            <person name="Stajich J.E."/>
            <person name="Spatafora J.W."/>
            <person name="Visel A."/>
            <person name="Grigoriev I.V."/>
        </authorList>
    </citation>
    <scope>NUCLEOTIDE SEQUENCE [LARGE SCALE GENOMIC DNA]</scope>
    <source>
        <strain evidence="6 7">JEL800</strain>
    </source>
</reference>
<dbReference type="PIRSF" id="PIRSF000654">
    <property type="entry name" value="Integrin-linked_kinase"/>
    <property type="match status" value="1"/>
</dbReference>
<dbReference type="GO" id="GO:0005737">
    <property type="term" value="C:cytoplasm"/>
    <property type="evidence" value="ECO:0007669"/>
    <property type="project" value="TreeGrafter"/>
</dbReference>
<evidence type="ECO:0000256" key="4">
    <source>
        <dbReference type="PROSITE-ProRule" id="PRU10141"/>
    </source>
</evidence>
<dbReference type="FunFam" id="1.10.510.10:FF:000421">
    <property type="entry name" value="Serine/threonine-protein kinase PAK 6"/>
    <property type="match status" value="1"/>
</dbReference>
<dbReference type="GO" id="GO:0035556">
    <property type="term" value="P:intracellular signal transduction"/>
    <property type="evidence" value="ECO:0007669"/>
    <property type="project" value="TreeGrafter"/>
</dbReference>
<dbReference type="GO" id="GO:0005524">
    <property type="term" value="F:ATP binding"/>
    <property type="evidence" value="ECO:0007669"/>
    <property type="project" value="UniProtKB-UniRule"/>
</dbReference>
<comment type="caution">
    <text evidence="6">The sequence shown here is derived from an EMBL/GenBank/DDBJ whole genome shotgun (WGS) entry which is preliminary data.</text>
</comment>
<dbReference type="InterPro" id="IPR050629">
    <property type="entry name" value="STE20/SPS1-PAK"/>
</dbReference>
<evidence type="ECO:0000256" key="1">
    <source>
        <dbReference type="ARBA" id="ARBA00012513"/>
    </source>
</evidence>
<evidence type="ECO:0000256" key="3">
    <source>
        <dbReference type="ARBA" id="ARBA00022840"/>
    </source>
</evidence>
<evidence type="ECO:0000256" key="2">
    <source>
        <dbReference type="ARBA" id="ARBA00022741"/>
    </source>
</evidence>
<accession>A0A1Y2BZ00</accession>
<dbReference type="STRING" id="329046.A0A1Y2BZ00"/>
<keyword evidence="7" id="KW-1185">Reference proteome</keyword>
<evidence type="ECO:0000313" key="7">
    <source>
        <dbReference type="Proteomes" id="UP000193642"/>
    </source>
</evidence>
<feature type="binding site" evidence="4">
    <location>
        <position position="54"/>
    </location>
    <ligand>
        <name>ATP</name>
        <dbReference type="ChEBI" id="CHEBI:30616"/>
    </ligand>
</feature>
<dbReference type="AlphaFoldDB" id="A0A1Y2BZ00"/>
<dbReference type="PANTHER" id="PTHR48012">
    <property type="entry name" value="STERILE20-LIKE KINASE, ISOFORM B-RELATED"/>
    <property type="match status" value="1"/>
</dbReference>
<keyword evidence="6" id="KW-0418">Kinase</keyword>
<dbReference type="Gene3D" id="1.10.510.10">
    <property type="entry name" value="Transferase(Phosphotransferase) domain 1"/>
    <property type="match status" value="1"/>
</dbReference>
<dbReference type="GO" id="GO:0004674">
    <property type="term" value="F:protein serine/threonine kinase activity"/>
    <property type="evidence" value="ECO:0007669"/>
    <property type="project" value="UniProtKB-EC"/>
</dbReference>
<gene>
    <name evidence="6" type="ORF">BCR33DRAFT_662013</name>
</gene>
<dbReference type="InterPro" id="IPR017441">
    <property type="entry name" value="Protein_kinase_ATP_BS"/>
</dbReference>
<dbReference type="PANTHER" id="PTHR48012:SF18">
    <property type="entry name" value="HAPPYHOUR, ISOFORM A"/>
    <property type="match status" value="1"/>
</dbReference>
<name>A0A1Y2BZ00_9FUNG</name>
<dbReference type="Pfam" id="PF00069">
    <property type="entry name" value="Pkinase"/>
    <property type="match status" value="1"/>
</dbReference>
<dbReference type="SUPFAM" id="SSF56112">
    <property type="entry name" value="Protein kinase-like (PK-like)"/>
    <property type="match status" value="1"/>
</dbReference>
<organism evidence="6 7">
    <name type="scientific">Rhizoclosmatium globosum</name>
    <dbReference type="NCBI Taxonomy" id="329046"/>
    <lineage>
        <taxon>Eukaryota</taxon>
        <taxon>Fungi</taxon>
        <taxon>Fungi incertae sedis</taxon>
        <taxon>Chytridiomycota</taxon>
        <taxon>Chytridiomycota incertae sedis</taxon>
        <taxon>Chytridiomycetes</taxon>
        <taxon>Chytridiales</taxon>
        <taxon>Chytriomycetaceae</taxon>
        <taxon>Rhizoclosmatium</taxon>
    </lineage>
</organism>
<keyword evidence="3 4" id="KW-0067">ATP-binding</keyword>
<dbReference type="InterPro" id="IPR011009">
    <property type="entry name" value="Kinase-like_dom_sf"/>
</dbReference>
<evidence type="ECO:0000313" key="6">
    <source>
        <dbReference type="EMBL" id="ORY39990.1"/>
    </source>
</evidence>
<dbReference type="Proteomes" id="UP000193642">
    <property type="component" value="Unassembled WGS sequence"/>
</dbReference>
<proteinExistence type="predicted"/>
<dbReference type="PROSITE" id="PS00107">
    <property type="entry name" value="PROTEIN_KINASE_ATP"/>
    <property type="match status" value="1"/>
</dbReference>
<dbReference type="EC" id="2.7.11.1" evidence="1"/>
<sequence length="297" mass="33548">MAASPSSLDPLFEGVQLGNDPETIFELEERVGSGNYGEVYRARILRTNTLAAIKIITLEEDENLDDVLAEVNFLRDCRHKNIVAYYGSYLKRGKVKGEKSVWIAMEFCGGGSVESCYKTLRAPLSEIEIAHIMRECLQGLSYLHSCNKIHRDIKSANILLTEDGKVKLADFGVSTQLVHTLAKRTTFTGTPYWMAPEVITSDYEGTVYDSKADIWSLGITAIEMAETKPPFYDMLPVQVLYTIPKVDSPILGLNRDWSFEFRDFVKKCLNKSPELRASADDLLKVNYFRDNEFIKTS</sequence>
<dbReference type="EMBL" id="MCGO01000037">
    <property type="protein sequence ID" value="ORY39990.1"/>
    <property type="molecule type" value="Genomic_DNA"/>
</dbReference>
<dbReference type="PROSITE" id="PS50011">
    <property type="entry name" value="PROTEIN_KINASE_DOM"/>
    <property type="match status" value="1"/>
</dbReference>
<dbReference type="InterPro" id="IPR000719">
    <property type="entry name" value="Prot_kinase_dom"/>
</dbReference>
<feature type="domain" description="Protein kinase" evidence="5">
    <location>
        <begin position="25"/>
        <end position="294"/>
    </location>
</feature>
<evidence type="ECO:0000259" key="5">
    <source>
        <dbReference type="PROSITE" id="PS50011"/>
    </source>
</evidence>
<protein>
    <recommendedName>
        <fullName evidence="1">non-specific serine/threonine protein kinase</fullName>
        <ecNumber evidence="1">2.7.11.1</ecNumber>
    </recommendedName>
</protein>
<keyword evidence="6" id="KW-0808">Transferase</keyword>